<keyword evidence="5" id="KW-1185">Reference proteome</keyword>
<feature type="transmembrane region" description="Helical" evidence="2">
    <location>
        <begin position="241"/>
        <end position="259"/>
    </location>
</feature>
<evidence type="ECO:0000256" key="1">
    <source>
        <dbReference type="ARBA" id="ARBA00023012"/>
    </source>
</evidence>
<evidence type="ECO:0000256" key="2">
    <source>
        <dbReference type="SAM" id="Phobius"/>
    </source>
</evidence>
<dbReference type="SMART" id="SM00850">
    <property type="entry name" value="LytTR"/>
    <property type="match status" value="1"/>
</dbReference>
<dbReference type="PANTHER" id="PTHR37299:SF1">
    <property type="entry name" value="STAGE 0 SPORULATION PROTEIN A HOMOLOG"/>
    <property type="match status" value="1"/>
</dbReference>
<sequence length="552" mass="61283">MQTSDPAKLRFSRYGAGTLLLLFVACLWLVLRQPMTPPQLQPLEIAAWCDGQQVQTMPTDFREVGCQQQNEVTADPQHRLLWLQLPFELPFEKNQQSTSPAAVEAAPPQALFISARASSAVYLNGQLIGRNGRPGLAADEVPGAMDSRFYLPASLLRPGHNQLVLQMSAQHGWLTLAQPIHFIGIGPYSDANAHLQRHSELGLVLLGILLTGLLYFSVLALRSQHSGPFVDTNSSTMPRRWQDTLLALLCFFAAGQLWLEMVRGLVGYLYPLHDLRLLAILFCACGFGCCLLLLTALRYQRAQWHYWLTATVLLTLPVLVWLDSFDARIAVATLLPICIAALLATLRWRIADKQEDPAADGAGSSALLLLLYVLLAVLLTGIFQEILAFVLLTLLLCALFIEQAVQHQHQQQLQLADQQLIQQLQLQLQQHRVPEPTANLTLASAGKVQLLPVDEIAYCQAARDYSEIWLLDGRQQLYSGTLRALEEQLPARFIRVHRSYLVNVRHVRQFRTTTDADSGSGAVLLLASGQQVPVSRRLIPAVRSAMQEVVAA</sequence>
<keyword evidence="2" id="KW-0812">Transmembrane</keyword>
<feature type="domain" description="HTH LytTR-type" evidence="3">
    <location>
        <begin position="440"/>
        <end position="548"/>
    </location>
</feature>
<accession>A0A437QGB5</accession>
<dbReference type="PROSITE" id="PS50930">
    <property type="entry name" value="HTH_LYTTR"/>
    <property type="match status" value="1"/>
</dbReference>
<keyword evidence="1" id="KW-0902">Two-component regulatory system</keyword>
<dbReference type="RefSeq" id="WP_127700490.1">
    <property type="nucleotide sequence ID" value="NZ_SACS01000022.1"/>
</dbReference>
<dbReference type="PANTHER" id="PTHR37299">
    <property type="entry name" value="TRANSCRIPTIONAL REGULATOR-RELATED"/>
    <property type="match status" value="1"/>
</dbReference>
<evidence type="ECO:0000313" key="4">
    <source>
        <dbReference type="EMBL" id="RVU33380.1"/>
    </source>
</evidence>
<dbReference type="GO" id="GO:0003677">
    <property type="term" value="F:DNA binding"/>
    <property type="evidence" value="ECO:0007669"/>
    <property type="project" value="InterPro"/>
</dbReference>
<proteinExistence type="predicted"/>
<feature type="transmembrane region" description="Helical" evidence="2">
    <location>
        <begin position="304"/>
        <end position="322"/>
    </location>
</feature>
<evidence type="ECO:0000259" key="3">
    <source>
        <dbReference type="PROSITE" id="PS50930"/>
    </source>
</evidence>
<dbReference type="EMBL" id="SACS01000022">
    <property type="protein sequence ID" value="RVU33380.1"/>
    <property type="molecule type" value="Genomic_DNA"/>
</dbReference>
<keyword evidence="2" id="KW-1133">Transmembrane helix</keyword>
<dbReference type="GO" id="GO:0000156">
    <property type="term" value="F:phosphorelay response regulator activity"/>
    <property type="evidence" value="ECO:0007669"/>
    <property type="project" value="InterPro"/>
</dbReference>
<protein>
    <submittedName>
        <fullName evidence="4">LytTR family transcriptional regulator</fullName>
    </submittedName>
</protein>
<keyword evidence="2" id="KW-0472">Membrane</keyword>
<evidence type="ECO:0000313" key="5">
    <source>
        <dbReference type="Proteomes" id="UP000283077"/>
    </source>
</evidence>
<dbReference type="Gene3D" id="2.40.50.1020">
    <property type="entry name" value="LytTr DNA-binding domain"/>
    <property type="match status" value="1"/>
</dbReference>
<dbReference type="Pfam" id="PF04397">
    <property type="entry name" value="LytTR"/>
    <property type="match status" value="1"/>
</dbReference>
<name>A0A437QGB5_9GAMM</name>
<feature type="transmembrane region" description="Helical" evidence="2">
    <location>
        <begin position="358"/>
        <end position="380"/>
    </location>
</feature>
<dbReference type="AlphaFoldDB" id="A0A437QGB5"/>
<dbReference type="InterPro" id="IPR046947">
    <property type="entry name" value="LytR-like"/>
</dbReference>
<dbReference type="OrthoDB" id="9781059at2"/>
<feature type="transmembrane region" description="Helical" evidence="2">
    <location>
        <begin position="328"/>
        <end position="346"/>
    </location>
</feature>
<feature type="transmembrane region" description="Helical" evidence="2">
    <location>
        <begin position="279"/>
        <end position="297"/>
    </location>
</feature>
<comment type="caution">
    <text evidence="4">The sequence shown here is derived from an EMBL/GenBank/DDBJ whole genome shotgun (WGS) entry which is preliminary data.</text>
</comment>
<reference evidence="4 5" key="1">
    <citation type="submission" date="2019-01" db="EMBL/GenBank/DDBJ databases">
        <authorList>
            <person name="Chen W.-M."/>
        </authorList>
    </citation>
    <scope>NUCLEOTIDE SEQUENCE [LARGE SCALE GENOMIC DNA]</scope>
    <source>
        <strain evidence="4 5">KYPC3</strain>
    </source>
</reference>
<dbReference type="InterPro" id="IPR007492">
    <property type="entry name" value="LytTR_DNA-bd_dom"/>
</dbReference>
<organism evidence="4 5">
    <name type="scientific">Rheinheimera riviphila</name>
    <dbReference type="NCBI Taxonomy" id="1834037"/>
    <lineage>
        <taxon>Bacteria</taxon>
        <taxon>Pseudomonadati</taxon>
        <taxon>Pseudomonadota</taxon>
        <taxon>Gammaproteobacteria</taxon>
        <taxon>Chromatiales</taxon>
        <taxon>Chromatiaceae</taxon>
        <taxon>Rheinheimera</taxon>
    </lineage>
</organism>
<dbReference type="Proteomes" id="UP000283077">
    <property type="component" value="Unassembled WGS sequence"/>
</dbReference>
<gene>
    <name evidence="4" type="ORF">EOE67_16785</name>
</gene>
<feature type="transmembrane region" description="Helical" evidence="2">
    <location>
        <begin position="201"/>
        <end position="221"/>
    </location>
</feature>